<evidence type="ECO:0000256" key="1">
    <source>
        <dbReference type="SAM" id="MobiDB-lite"/>
    </source>
</evidence>
<feature type="region of interest" description="Disordered" evidence="1">
    <location>
        <begin position="483"/>
        <end position="522"/>
    </location>
</feature>
<geneLocation type="mitochondrion" evidence="2"/>
<proteinExistence type="predicted"/>
<feature type="compositionally biased region" description="Polar residues" evidence="1">
    <location>
        <begin position="485"/>
        <end position="496"/>
    </location>
</feature>
<gene>
    <name evidence="2" type="ORF">PLBR_LOCUS2384</name>
</gene>
<reference evidence="2 3" key="1">
    <citation type="submission" date="2018-03" db="EMBL/GenBank/DDBJ databases">
        <authorList>
            <person name="Fogelqvist J."/>
        </authorList>
    </citation>
    <scope>NUCLEOTIDE SEQUENCE [LARGE SCALE GENOMIC DNA]</scope>
</reference>
<keyword evidence="2" id="KW-0496">Mitochondrion</keyword>
<dbReference type="SUPFAM" id="SSF103657">
    <property type="entry name" value="BAR/IMD domain-like"/>
    <property type="match status" value="2"/>
</dbReference>
<organism evidence="2 3">
    <name type="scientific">Plasmodiophora brassicae</name>
    <name type="common">Clubroot disease agent</name>
    <dbReference type="NCBI Taxonomy" id="37360"/>
    <lineage>
        <taxon>Eukaryota</taxon>
        <taxon>Sar</taxon>
        <taxon>Rhizaria</taxon>
        <taxon>Endomyxa</taxon>
        <taxon>Phytomyxea</taxon>
        <taxon>Plasmodiophorida</taxon>
        <taxon>Plasmodiophoridae</taxon>
        <taxon>Plasmodiophora</taxon>
    </lineage>
</organism>
<accession>A0A3P3Y4Q9</accession>
<dbReference type="Proteomes" id="UP000290189">
    <property type="component" value="Unassembled WGS sequence"/>
</dbReference>
<dbReference type="AlphaFoldDB" id="A0A3P3Y4Q9"/>
<dbReference type="InterPro" id="IPR027267">
    <property type="entry name" value="AH/BAR_dom_sf"/>
</dbReference>
<sequence>MLFDLPAPPTPRHSSNLTGLKQLIFETMVATPGKLEEMQQQQRAAQWPRYPDSPVSKVETIGEMLSDAASDVPSQHDWLEDTIVHRSDRNEIDEQLDNEIDAMDMTNGEETSGPVNDAHSKKEPIQCQNAPEKDQQDLQPGAASILPAFHPLASKSGSERTSLKPEPSSLEPFGPAPLDRKLSNRSEATATEQFQGLRRDPIVGVVNDLSGKVNRFGSMLSDLKAKSDALDDLAQNGADFACAFQAMLETTSSQYANAASACSFSSPTPGNTVLFTAQQMWGLLQLRTASDMDNWGSLLANFRQECVVPLSVDIPQITKAIHALFSEALELMASIRQSEDTVIACIGKNRDAKEARKSIFSRFAMYKSRIRRRSISSVSEVSALAEFENEIIENEIERVTRSEQYRKLVETFVSRHVPILSQCRQLNQKRLIILHDTLRSFVKLKHSWIGETLSDPSYLQNALSDNLWLEKDLGVFETIAPPIGEQSSEGASCSDDSVSEHGSLPSRISSVGEPASRKTSLNEDDEIRGIVRNFFLCNDRPRSYVVDMWGTDGFRRSWDLLQKYKVMLSQLCSAIEGMALAMEMSSKQMRKAVSSHEASASKFFNSEAIQSSWLALLDSFNAEAQQNKETAKILRKGISMFQFIQSEGRQLRSQFSRTKNGLDKQITELTEDVSRMVVQKSQAQSALASARAQLDSCIDFKDCPDQRQFKTRINAFVKAQTALFDIQSKCSAAQRNLESLQRRSDSVVMVFLQTAEDCTLRHYEDTKRIIFGFFRQLQSLSNASRTSMQTLERMVQSIDTETDLREFIHSIHHNRQGQESSESAADVDFREQIDVSSFDAVRSKSSKGVSALRFLISIFQEASTIDDSFVRILRKYPFDISAGIDQSNRYSSLTNCLVGFQKTMECIQSSIDERSSRMKEIAKSLRRQKSIIKSNILDIVKQNQTAVQKAVSVETAYNNVSTSYKKAVEHLEKLTLKHEKSLERERSLPAPEERRQSFIATMIHGRLPQKNARARMDSAIEIANRTQRALDHASNAWKEAISTHGATVKCHLQTLQSINTTRINAVKWAFTTHCEHQTFYGQQLSDNLAALGGSIDRVNAQADLNAFIRANGSTSSQPPDSVMIATLDRDPSDKNDSAIATWEEQSYCETVCDTVRDGDLNSYRESTIGDAAFHVDAEISVDSSSNGD</sequence>
<name>A0A3P3Y4Q9_PLABS</name>
<evidence type="ECO:0000313" key="3">
    <source>
        <dbReference type="Proteomes" id="UP000290189"/>
    </source>
</evidence>
<evidence type="ECO:0000313" key="2">
    <source>
        <dbReference type="EMBL" id="SPQ95169.1"/>
    </source>
</evidence>
<feature type="region of interest" description="Disordered" evidence="1">
    <location>
        <begin position="153"/>
        <end position="183"/>
    </location>
</feature>
<dbReference type="EMBL" id="OVEO01000003">
    <property type="protein sequence ID" value="SPQ95169.1"/>
    <property type="molecule type" value="Genomic_DNA"/>
</dbReference>
<dbReference type="Gene3D" id="1.20.1270.60">
    <property type="entry name" value="Arfaptin homology (AH) domain/BAR domain"/>
    <property type="match status" value="2"/>
</dbReference>
<protein>
    <submittedName>
        <fullName evidence="2">Uncharacterized protein</fullName>
    </submittedName>
</protein>